<dbReference type="CDD" id="cd12087">
    <property type="entry name" value="TM_EGFR-like"/>
    <property type="match status" value="1"/>
</dbReference>
<dbReference type="VEuPathDB" id="FungiDB:BD410DRAFT_785871"/>
<feature type="transmembrane region" description="Helical" evidence="2">
    <location>
        <begin position="155"/>
        <end position="178"/>
    </location>
</feature>
<organism evidence="3 4">
    <name type="scientific">Rickenella mellea</name>
    <dbReference type="NCBI Taxonomy" id="50990"/>
    <lineage>
        <taxon>Eukaryota</taxon>
        <taxon>Fungi</taxon>
        <taxon>Dikarya</taxon>
        <taxon>Basidiomycota</taxon>
        <taxon>Agaricomycotina</taxon>
        <taxon>Agaricomycetes</taxon>
        <taxon>Hymenochaetales</taxon>
        <taxon>Rickenellaceae</taxon>
        <taxon>Rickenella</taxon>
    </lineage>
</organism>
<keyword evidence="2" id="KW-0472">Membrane</keyword>
<keyword evidence="2" id="KW-1133">Transmembrane helix</keyword>
<feature type="compositionally biased region" description="Basic and acidic residues" evidence="1">
    <location>
        <begin position="209"/>
        <end position="218"/>
    </location>
</feature>
<dbReference type="AlphaFoldDB" id="A0A4Y7QAD9"/>
<dbReference type="Proteomes" id="UP000294933">
    <property type="component" value="Unassembled WGS sequence"/>
</dbReference>
<evidence type="ECO:0000313" key="3">
    <source>
        <dbReference type="EMBL" id="TDL24415.1"/>
    </source>
</evidence>
<feature type="region of interest" description="Disordered" evidence="1">
    <location>
        <begin position="188"/>
        <end position="237"/>
    </location>
</feature>
<protein>
    <recommendedName>
        <fullName evidence="5">Mid2 domain-containing protein</fullName>
    </recommendedName>
</protein>
<evidence type="ECO:0008006" key="5">
    <source>
        <dbReference type="Google" id="ProtNLM"/>
    </source>
</evidence>
<evidence type="ECO:0000256" key="2">
    <source>
        <dbReference type="SAM" id="Phobius"/>
    </source>
</evidence>
<evidence type="ECO:0000256" key="1">
    <source>
        <dbReference type="SAM" id="MobiDB-lite"/>
    </source>
</evidence>
<sequence>MSVLPSPIYFPEITNVTTCEPYEFTFAYVSTSPTFTSNVSENTLTAYVQWIIGDDPGVMEYTLVNNVTLYPSFTSLIWSPVDAGPGAYVIKGNVYSDAGIVYEETSRFFSIEAGTDESCITQSVVATTTAANDVPTSTAIESASTTGRSKLSGGAIAGIVIGIVAVKLIALLVAIVLMRRRRAAAQKSQARSSFRMATIPTPPPLPPMTKEEEKEREAYMWSDTASLRSIPPPYGHA</sequence>
<accession>A0A4Y7QAD9</accession>
<reference evidence="3 4" key="1">
    <citation type="submission" date="2018-06" db="EMBL/GenBank/DDBJ databases">
        <title>A transcriptomic atlas of mushroom development highlights an independent origin of complex multicellularity.</title>
        <authorList>
            <consortium name="DOE Joint Genome Institute"/>
            <person name="Krizsan K."/>
            <person name="Almasi E."/>
            <person name="Merenyi Z."/>
            <person name="Sahu N."/>
            <person name="Viragh M."/>
            <person name="Koszo T."/>
            <person name="Mondo S."/>
            <person name="Kiss B."/>
            <person name="Balint B."/>
            <person name="Kues U."/>
            <person name="Barry K."/>
            <person name="Hegedus J.C."/>
            <person name="Henrissat B."/>
            <person name="Johnson J."/>
            <person name="Lipzen A."/>
            <person name="Ohm R."/>
            <person name="Nagy I."/>
            <person name="Pangilinan J."/>
            <person name="Yan J."/>
            <person name="Xiong Y."/>
            <person name="Grigoriev I.V."/>
            <person name="Hibbett D.S."/>
            <person name="Nagy L.G."/>
        </authorList>
    </citation>
    <scope>NUCLEOTIDE SEQUENCE [LARGE SCALE GENOMIC DNA]</scope>
    <source>
        <strain evidence="3 4">SZMC22713</strain>
    </source>
</reference>
<dbReference type="EMBL" id="ML170166">
    <property type="protein sequence ID" value="TDL24415.1"/>
    <property type="molecule type" value="Genomic_DNA"/>
</dbReference>
<keyword evidence="2" id="KW-0812">Transmembrane</keyword>
<evidence type="ECO:0000313" key="4">
    <source>
        <dbReference type="Proteomes" id="UP000294933"/>
    </source>
</evidence>
<keyword evidence="4" id="KW-1185">Reference proteome</keyword>
<gene>
    <name evidence="3" type="ORF">BD410DRAFT_785871</name>
</gene>
<name>A0A4Y7QAD9_9AGAM</name>
<proteinExistence type="predicted"/>